<dbReference type="AlphaFoldDB" id="A0AAD8PRY2"/>
<reference evidence="1" key="1">
    <citation type="submission" date="2021-06" db="EMBL/GenBank/DDBJ databases">
        <title>Comparative genomics, transcriptomics and evolutionary studies reveal genomic signatures of adaptation to plant cell wall in hemibiotrophic fungi.</title>
        <authorList>
            <consortium name="DOE Joint Genome Institute"/>
            <person name="Baroncelli R."/>
            <person name="Diaz J.F."/>
            <person name="Benocci T."/>
            <person name="Peng M."/>
            <person name="Battaglia E."/>
            <person name="Haridas S."/>
            <person name="Andreopoulos W."/>
            <person name="Labutti K."/>
            <person name="Pangilinan J."/>
            <person name="Floch G.L."/>
            <person name="Makela M.R."/>
            <person name="Henrissat B."/>
            <person name="Grigoriev I.V."/>
            <person name="Crouch J.A."/>
            <person name="De Vries R.P."/>
            <person name="Sukno S.A."/>
            <person name="Thon M.R."/>
        </authorList>
    </citation>
    <scope>NUCLEOTIDE SEQUENCE</scope>
    <source>
        <strain evidence="1">CBS 125086</strain>
    </source>
</reference>
<evidence type="ECO:0000313" key="1">
    <source>
        <dbReference type="EMBL" id="KAK1579616.1"/>
    </source>
</evidence>
<accession>A0AAD8PRY2</accession>
<dbReference type="GeneID" id="85442837"/>
<dbReference type="RefSeq" id="XP_060410735.1">
    <property type="nucleotide sequence ID" value="XM_060558597.1"/>
</dbReference>
<keyword evidence="2" id="KW-1185">Reference proteome</keyword>
<dbReference type="Proteomes" id="UP001230504">
    <property type="component" value="Unassembled WGS sequence"/>
</dbReference>
<organism evidence="1 2">
    <name type="scientific">Colletotrichum navitas</name>
    <dbReference type="NCBI Taxonomy" id="681940"/>
    <lineage>
        <taxon>Eukaryota</taxon>
        <taxon>Fungi</taxon>
        <taxon>Dikarya</taxon>
        <taxon>Ascomycota</taxon>
        <taxon>Pezizomycotina</taxon>
        <taxon>Sordariomycetes</taxon>
        <taxon>Hypocreomycetidae</taxon>
        <taxon>Glomerellales</taxon>
        <taxon>Glomerellaceae</taxon>
        <taxon>Colletotrichum</taxon>
        <taxon>Colletotrichum graminicola species complex</taxon>
    </lineage>
</organism>
<sequence>MVRSTLVRRGVAVGSGVGRRSMQAEFSGTFEPQSCRGCRGSQTCQRPCQRCPSHTL</sequence>
<protein>
    <submittedName>
        <fullName evidence="1">Uncharacterized protein</fullName>
    </submittedName>
</protein>
<comment type="caution">
    <text evidence="1">The sequence shown here is derived from an EMBL/GenBank/DDBJ whole genome shotgun (WGS) entry which is preliminary data.</text>
</comment>
<gene>
    <name evidence="1" type="ORF">LY79DRAFT_563802</name>
</gene>
<proteinExistence type="predicted"/>
<dbReference type="EMBL" id="JAHLJV010000064">
    <property type="protein sequence ID" value="KAK1579616.1"/>
    <property type="molecule type" value="Genomic_DNA"/>
</dbReference>
<evidence type="ECO:0000313" key="2">
    <source>
        <dbReference type="Proteomes" id="UP001230504"/>
    </source>
</evidence>
<name>A0AAD8PRY2_9PEZI</name>